<keyword evidence="1" id="KW-1133">Transmembrane helix</keyword>
<keyword evidence="1" id="KW-0812">Transmembrane</keyword>
<accession>A0ABU1B2J2</accession>
<keyword evidence="1" id="KW-0472">Membrane</keyword>
<comment type="caution">
    <text evidence="2">The sequence shown here is derived from an EMBL/GenBank/DDBJ whole genome shotgun (WGS) entry which is preliminary data.</text>
</comment>
<reference evidence="2 3" key="1">
    <citation type="submission" date="2023-08" db="EMBL/GenBank/DDBJ databases">
        <title>Streptococcus ruminantium-associated sheep mastitis outbreak detected in Italy is distinct from bovine isolates.</title>
        <authorList>
            <person name="Rosa M.N."/>
            <person name="Vezina B."/>
            <person name="Tola S."/>
        </authorList>
    </citation>
    <scope>NUCLEOTIDE SEQUENCE [LARGE SCALE GENOMIC DNA]</scope>
    <source>
        <strain evidence="2 3">OM6730</strain>
    </source>
</reference>
<name>A0ABU1B2J2_9STRE</name>
<proteinExistence type="predicted"/>
<evidence type="ECO:0000313" key="2">
    <source>
        <dbReference type="EMBL" id="MDQ8832745.1"/>
    </source>
</evidence>
<dbReference type="Proteomes" id="UP001228446">
    <property type="component" value="Unassembled WGS sequence"/>
</dbReference>
<dbReference type="RefSeq" id="WP_227984918.1">
    <property type="nucleotide sequence ID" value="NZ_AP018400.1"/>
</dbReference>
<sequence length="53" mass="6002">MMVQKIILFVLVFILVALLFNSFIFANLENPARLILAYGLSLILSGFLMTQIK</sequence>
<evidence type="ECO:0000313" key="3">
    <source>
        <dbReference type="Proteomes" id="UP001228446"/>
    </source>
</evidence>
<dbReference type="EMBL" id="JAVIBX010000006">
    <property type="protein sequence ID" value="MDQ8832745.1"/>
    <property type="molecule type" value="Genomic_DNA"/>
</dbReference>
<evidence type="ECO:0000256" key="1">
    <source>
        <dbReference type="SAM" id="Phobius"/>
    </source>
</evidence>
<protein>
    <submittedName>
        <fullName evidence="2">Phosphoribosylaminoimidazolecarboxamide formyltransferase</fullName>
    </submittedName>
</protein>
<feature type="transmembrane region" description="Helical" evidence="1">
    <location>
        <begin position="7"/>
        <end position="26"/>
    </location>
</feature>
<organism evidence="2 3">
    <name type="scientific">Streptococcus ruminantium</name>
    <dbReference type="NCBI Taxonomy" id="1917441"/>
    <lineage>
        <taxon>Bacteria</taxon>
        <taxon>Bacillati</taxon>
        <taxon>Bacillota</taxon>
        <taxon>Bacilli</taxon>
        <taxon>Lactobacillales</taxon>
        <taxon>Streptococcaceae</taxon>
        <taxon>Streptococcus</taxon>
    </lineage>
</organism>
<feature type="transmembrane region" description="Helical" evidence="1">
    <location>
        <begin position="32"/>
        <end position="50"/>
    </location>
</feature>
<dbReference type="GeneID" id="52228646"/>
<gene>
    <name evidence="2" type="ORF">RFF62_02830</name>
</gene>
<keyword evidence="3" id="KW-1185">Reference proteome</keyword>